<evidence type="ECO:0000313" key="16">
    <source>
        <dbReference type="Proteomes" id="UP000006672"/>
    </source>
</evidence>
<dbReference type="CDD" id="cd07302">
    <property type="entry name" value="CHD"/>
    <property type="match status" value="1"/>
</dbReference>
<dbReference type="EC" id="4.6.1.1" evidence="4"/>
<dbReference type="RefSeq" id="XP_042932495.1">
    <property type="nucleotide sequence ID" value="XM_043076561.1"/>
</dbReference>
<dbReference type="GO" id="GO:0005524">
    <property type="term" value="F:ATP binding"/>
    <property type="evidence" value="ECO:0007669"/>
    <property type="project" value="UniProtKB-KW"/>
</dbReference>
<evidence type="ECO:0000256" key="13">
    <source>
        <dbReference type="SAM" id="Phobius"/>
    </source>
</evidence>
<evidence type="ECO:0000256" key="2">
    <source>
        <dbReference type="ARBA" id="ARBA00001593"/>
    </source>
</evidence>
<dbReference type="KEGG" id="bmy:BM_BM2768"/>
<gene>
    <name evidence="15 17" type="primary">Bma-acy-3</name>
    <name evidence="15" type="ORF">BM_BM2768</name>
</gene>
<keyword evidence="8" id="KW-0067">ATP-binding</keyword>
<evidence type="ECO:0000313" key="15">
    <source>
        <dbReference type="EMBL" id="VIO90771.1"/>
    </source>
</evidence>
<evidence type="ECO:0000256" key="4">
    <source>
        <dbReference type="ARBA" id="ARBA00012201"/>
    </source>
</evidence>
<dbReference type="SMART" id="SM00044">
    <property type="entry name" value="CYCc"/>
    <property type="match status" value="1"/>
</dbReference>
<feature type="transmembrane region" description="Helical" evidence="13">
    <location>
        <begin position="478"/>
        <end position="502"/>
    </location>
</feature>
<dbReference type="GO" id="GO:0004383">
    <property type="term" value="F:guanylate cyclase activity"/>
    <property type="evidence" value="ECO:0007669"/>
    <property type="project" value="UniProtKB-EC"/>
</dbReference>
<dbReference type="InterPro" id="IPR029787">
    <property type="entry name" value="Nucleotide_cyclase"/>
</dbReference>
<feature type="transmembrane region" description="Helical" evidence="13">
    <location>
        <begin position="577"/>
        <end position="596"/>
    </location>
</feature>
<evidence type="ECO:0000256" key="6">
    <source>
        <dbReference type="ARBA" id="ARBA00022723"/>
    </source>
</evidence>
<dbReference type="EMBL" id="CAAKNF010000192">
    <property type="protein sequence ID" value="VIO90771.1"/>
    <property type="molecule type" value="Genomic_DNA"/>
</dbReference>
<dbReference type="GO" id="GO:0004016">
    <property type="term" value="F:adenylate cyclase activity"/>
    <property type="evidence" value="ECO:0007669"/>
    <property type="project" value="UniProtKB-EC"/>
</dbReference>
<dbReference type="Gene3D" id="3.30.70.1230">
    <property type="entry name" value="Nucleotide cyclase"/>
    <property type="match status" value="2"/>
</dbReference>
<proteinExistence type="predicted"/>
<evidence type="ECO:0000256" key="3">
    <source>
        <dbReference type="ARBA" id="ARBA00004141"/>
    </source>
</evidence>
<comment type="catalytic activity">
    <reaction evidence="2">
        <text>ATP = 3',5'-cyclic AMP + diphosphate</text>
        <dbReference type="Rhea" id="RHEA:15389"/>
        <dbReference type="ChEBI" id="CHEBI:30616"/>
        <dbReference type="ChEBI" id="CHEBI:33019"/>
        <dbReference type="ChEBI" id="CHEBI:58165"/>
        <dbReference type="EC" id="4.6.1.1"/>
    </reaction>
</comment>
<evidence type="ECO:0000259" key="14">
    <source>
        <dbReference type="PROSITE" id="PS50125"/>
    </source>
</evidence>
<keyword evidence="6" id="KW-0479">Metal-binding</keyword>
<keyword evidence="10 13" id="KW-1133">Transmembrane helix</keyword>
<dbReference type="PANTHER" id="PTHR45627">
    <property type="entry name" value="ADENYLATE CYCLASE TYPE 1"/>
    <property type="match status" value="1"/>
</dbReference>
<dbReference type="WBParaSite" id="Bm2768a.1">
    <property type="protein sequence ID" value="Bm2768a.1"/>
    <property type="gene ID" value="WBGene00223029"/>
</dbReference>
<dbReference type="AlphaFoldDB" id="A0A4E9F1Y0"/>
<dbReference type="GO" id="GO:0046872">
    <property type="term" value="F:metal ion binding"/>
    <property type="evidence" value="ECO:0007669"/>
    <property type="project" value="UniProtKB-KW"/>
</dbReference>
<dbReference type="SUPFAM" id="SSF55073">
    <property type="entry name" value="Nucleotide cyclase"/>
    <property type="match status" value="2"/>
</dbReference>
<feature type="transmembrane region" description="Helical" evidence="13">
    <location>
        <begin position="451"/>
        <end position="472"/>
    </location>
</feature>
<evidence type="ECO:0000256" key="10">
    <source>
        <dbReference type="ARBA" id="ARBA00022989"/>
    </source>
</evidence>
<feature type="domain" description="Guanylate cyclase" evidence="14">
    <location>
        <begin position="684"/>
        <end position="813"/>
    </location>
</feature>
<dbReference type="GO" id="GO:0007189">
    <property type="term" value="P:adenylate cyclase-activating G protein-coupled receptor signaling pathway"/>
    <property type="evidence" value="ECO:0007669"/>
    <property type="project" value="TreeGrafter"/>
</dbReference>
<dbReference type="GO" id="GO:2000114">
    <property type="term" value="P:regulation of establishment of cell polarity"/>
    <property type="evidence" value="ECO:0007669"/>
    <property type="project" value="EnsemblMetazoa"/>
</dbReference>
<evidence type="ECO:0000256" key="9">
    <source>
        <dbReference type="ARBA" id="ARBA00022842"/>
    </source>
</evidence>
<keyword evidence="11 13" id="KW-0472">Membrane</keyword>
<accession>A0A5S6PI84</accession>
<dbReference type="OrthoDB" id="5867840at2759"/>
<dbReference type="GO" id="GO:0005886">
    <property type="term" value="C:plasma membrane"/>
    <property type="evidence" value="ECO:0007669"/>
    <property type="project" value="TreeGrafter"/>
</dbReference>
<feature type="transmembrane region" description="Helical" evidence="13">
    <location>
        <begin position="75"/>
        <end position="94"/>
    </location>
</feature>
<comment type="subcellular location">
    <subcellularLocation>
        <location evidence="3">Membrane</location>
        <topology evidence="3">Multi-pass membrane protein</topology>
    </subcellularLocation>
</comment>
<feature type="transmembrane region" description="Helical" evidence="13">
    <location>
        <begin position="616"/>
        <end position="633"/>
    </location>
</feature>
<name>A0A4E9F1Y0_BRUMA</name>
<reference evidence="16" key="1">
    <citation type="journal article" date="2007" name="Science">
        <title>Draft genome of the filarial nematode parasite Brugia malayi.</title>
        <authorList>
            <person name="Ghedin E."/>
            <person name="Wang S."/>
            <person name="Spiro D."/>
            <person name="Caler E."/>
            <person name="Zhao Q."/>
            <person name="Crabtree J."/>
            <person name="Allen J.E."/>
            <person name="Delcher A.L."/>
            <person name="Guiliano D.B."/>
            <person name="Miranda-Saavedra D."/>
            <person name="Angiuoli S.V."/>
            <person name="Creasy T."/>
            <person name="Amedeo P."/>
            <person name="Haas B."/>
            <person name="El-Sayed N.M."/>
            <person name="Wortman J.R."/>
            <person name="Feldblyum T."/>
            <person name="Tallon L."/>
            <person name="Schatz M."/>
            <person name="Shumway M."/>
            <person name="Koo H."/>
            <person name="Salzberg S.L."/>
            <person name="Schobel S."/>
            <person name="Pertea M."/>
            <person name="Pop M."/>
            <person name="White O."/>
            <person name="Barton G.J."/>
            <person name="Carlow C.K."/>
            <person name="Crawford M.J."/>
            <person name="Daub J."/>
            <person name="Dimmic M.W."/>
            <person name="Estes C.F."/>
            <person name="Foster J.M."/>
            <person name="Ganatra M."/>
            <person name="Gregory W.F."/>
            <person name="Johnson N.M."/>
            <person name="Jin J."/>
            <person name="Komuniecki R."/>
            <person name="Korf I."/>
            <person name="Kumar S."/>
            <person name="Laney S."/>
            <person name="Li B.W."/>
            <person name="Li W."/>
            <person name="Lindblom T.H."/>
            <person name="Lustigman S."/>
            <person name="Ma D."/>
            <person name="Maina C.V."/>
            <person name="Martin D.M."/>
            <person name="McCarter J.P."/>
            <person name="McReynolds L."/>
            <person name="Mitreva M."/>
            <person name="Nutman T.B."/>
            <person name="Parkinson J."/>
            <person name="Peregrin-Alvarez J.M."/>
            <person name="Poole C."/>
            <person name="Ren Q."/>
            <person name="Saunders L."/>
            <person name="Sluder A.E."/>
            <person name="Smith K."/>
            <person name="Stanke M."/>
            <person name="Unnasch T.R."/>
            <person name="Ware J."/>
            <person name="Wei A.D."/>
            <person name="Weil G."/>
            <person name="Williams D.J."/>
            <person name="Zhang Y."/>
            <person name="Williams S.A."/>
            <person name="Fraser-Liggett C."/>
            <person name="Slatko B."/>
            <person name="Blaxter M.L."/>
            <person name="Scott A.L."/>
        </authorList>
    </citation>
    <scope>NUCLEOTIDE SEQUENCE</scope>
    <source>
        <strain evidence="16">FR3</strain>
    </source>
</reference>
<dbReference type="GeneID" id="6099533"/>
<reference evidence="15" key="2">
    <citation type="submission" date="2019-04" db="EMBL/GenBank/DDBJ databases">
        <authorList>
            <person name="Howe K."/>
            <person name="Paulini M."/>
            <person name="Williams G."/>
        </authorList>
    </citation>
    <scope>NUCLEOTIDE SEQUENCE [LARGE SCALE GENOMIC DNA]</scope>
    <source>
        <strain evidence="15">FR3</strain>
    </source>
</reference>
<protein>
    <recommendedName>
        <fullName evidence="4">adenylate cyclase</fullName>
        <ecNumber evidence="4">4.6.1.1</ecNumber>
    </recommendedName>
</protein>
<feature type="transmembrane region" description="Helical" evidence="13">
    <location>
        <begin position="100"/>
        <end position="119"/>
    </location>
</feature>
<dbReference type="InterPro" id="IPR001054">
    <property type="entry name" value="A/G_cyclase"/>
</dbReference>
<sequence length="1191" mass="134396">MLIINGISAIICIVLQAFLLIKPTSIRYIIYGIVQLVATTTIALLPYGYSALLPTTLVIFTIYALIPIKIIYSSIICCILSVLQLLALIFLTQIPFAMSQFLAIAIFHAWVHFIGFYSYSTREQICRAAFLRARNAFAAEKRAVQENAKLMDLLQTAVPSHLVHAARQQFAKSPPTIYTEHYNQTSVVYCRLVGLEDVLSCCSAQDSAQLLNEFNARIDQIIKKCGCIRLQSDGILVISGIPAARDDHLKNAISFACDLQALIRSFCDATIVDLQLRCGIECGAVSCGIFGLTKWHYDAIGYPIEEAINIERIAPESGIYMADGAKRQAECNFRFEKCGQLWRLTNDQYYYCDSNLSSSILFPNLKRFSLVTIPQAINRLLQTISSANDTLLKNNATMGGRRKKRMDKLSLMNGKKSTDKDNTGRSVMHSWLLCFRNQQMEKAYQIQFDQWFVPALAISILFLVVYGIYHVLVLPRQISTLIMIIISLAIIFMILLTLYANFFQNFCQFITRTAIGHTVIILLIISLLFICGIVNAFSCPQNSNLTPLDECGIVHFSQLNCAFWMLLTSVFVRFPSLVLFGALLVAFALYSCHTFITHPMLYVNYEQFVTVNNIELELLSSLFMLSLLIFLHFRRNERILRLEFMSKLKELDETSNAERIELANQQMLQNALPSHIAQSFPSKSDLYHHICHSVGIAHISILSDDDNGETAVRNLKNLICIFDQIVMQHRGIEKIRGCQKNYIVAVGVIPDFCKNVHDTPSTIGDLLAELTQFALDISAFAADHGISLNIGIDCGSVLSTVINNQKPTYELIGMPCLGARTLMQHANCYGIMVSEEIYLALRPRNFNFDSRPIKISRTLNAYVFEDNYPDTSYQADETDINSLSLPPEQNSTSQNPLEMFASMNSSFSSEVYSIDVGVETDSEMEWITPEMLLYEKNAEFANNTQPSTSSVQLSAHVNENYFDSQAYISSDSQCNQSVTPERNRRLRFYMRRTPSWLNRSMTSDTSRIFDGNDKLAAAASRVDRMLAELTAIADFNPTPEDHPFPTALSTSTKSLRRDISSACHTEYDNAESEGNWSDSEMHNDRLERLHKSLRECSGVSNPQRQKCRLWSQSDNGNDADIDSICSSIGTPSFFSNLRWNSVHSIGYENEYEFASKEDLKEIARSQMEALSRDIRMSFGDYQLTTFSNHTP</sequence>
<keyword evidence="16" id="KW-1185">Reference proteome</keyword>
<organism evidence="15">
    <name type="scientific">Brugia malayi</name>
    <name type="common">Filarial nematode worm</name>
    <dbReference type="NCBI Taxonomy" id="6279"/>
    <lineage>
        <taxon>Eukaryota</taxon>
        <taxon>Metazoa</taxon>
        <taxon>Ecdysozoa</taxon>
        <taxon>Nematoda</taxon>
        <taxon>Chromadorea</taxon>
        <taxon>Rhabditida</taxon>
        <taxon>Spirurina</taxon>
        <taxon>Spiruromorpha</taxon>
        <taxon>Filarioidea</taxon>
        <taxon>Onchocercidae</taxon>
        <taxon>Brugia</taxon>
    </lineage>
</organism>
<keyword evidence="12" id="KW-0456">Lyase</keyword>
<feature type="transmembrane region" description="Helical" evidence="13">
    <location>
        <begin position="51"/>
        <end position="68"/>
    </location>
</feature>
<evidence type="ECO:0000256" key="8">
    <source>
        <dbReference type="ARBA" id="ARBA00022840"/>
    </source>
</evidence>
<evidence type="ECO:0000256" key="11">
    <source>
        <dbReference type="ARBA" id="ARBA00023136"/>
    </source>
</evidence>
<dbReference type="PROSITE" id="PS50125">
    <property type="entry name" value="GUANYLATE_CYCLASE_2"/>
    <property type="match status" value="2"/>
</dbReference>
<dbReference type="CTD" id="6099533"/>
<evidence type="ECO:0000313" key="17">
    <source>
        <dbReference type="WBParaSite" id="Bm2768a.1"/>
    </source>
</evidence>
<feature type="transmembrane region" description="Helical" evidence="13">
    <location>
        <begin position="6"/>
        <end position="21"/>
    </location>
</feature>
<reference evidence="17" key="3">
    <citation type="submission" date="2019-12" db="UniProtKB">
        <authorList>
            <consortium name="WormBaseParasite"/>
        </authorList>
    </citation>
    <scope>IDENTIFICATION</scope>
</reference>
<dbReference type="Proteomes" id="UP000006672">
    <property type="component" value="Unassembled WGS sequence"/>
</dbReference>
<accession>A0A4E9F1Y0</accession>
<comment type="catalytic activity">
    <reaction evidence="1">
        <text>GTP = 3',5'-cyclic GMP + diphosphate</text>
        <dbReference type="Rhea" id="RHEA:13665"/>
        <dbReference type="ChEBI" id="CHEBI:33019"/>
        <dbReference type="ChEBI" id="CHEBI:37565"/>
        <dbReference type="ChEBI" id="CHEBI:57746"/>
        <dbReference type="EC" id="4.6.1.2"/>
    </reaction>
</comment>
<keyword evidence="7" id="KW-0547">Nucleotide-binding</keyword>
<evidence type="ECO:0000256" key="7">
    <source>
        <dbReference type="ARBA" id="ARBA00022741"/>
    </source>
</evidence>
<keyword evidence="9" id="KW-0460">Magnesium</keyword>
<evidence type="ECO:0000256" key="5">
    <source>
        <dbReference type="ARBA" id="ARBA00022692"/>
    </source>
</evidence>
<dbReference type="STRING" id="6279.A0A5S6PI84"/>
<feature type="domain" description="Guanylate cyclase" evidence="14">
    <location>
        <begin position="186"/>
        <end position="311"/>
    </location>
</feature>
<dbReference type="GO" id="GO:0006171">
    <property type="term" value="P:cAMP biosynthetic process"/>
    <property type="evidence" value="ECO:0007669"/>
    <property type="project" value="TreeGrafter"/>
</dbReference>
<evidence type="ECO:0000256" key="12">
    <source>
        <dbReference type="ARBA" id="ARBA00023239"/>
    </source>
</evidence>
<feature type="transmembrane region" description="Helical" evidence="13">
    <location>
        <begin position="514"/>
        <end position="537"/>
    </location>
</feature>
<keyword evidence="5 13" id="KW-0812">Transmembrane</keyword>
<dbReference type="GO" id="GO:0035556">
    <property type="term" value="P:intracellular signal transduction"/>
    <property type="evidence" value="ECO:0007669"/>
    <property type="project" value="InterPro"/>
</dbReference>
<evidence type="ECO:0000256" key="1">
    <source>
        <dbReference type="ARBA" id="ARBA00001436"/>
    </source>
</evidence>
<dbReference type="Pfam" id="PF00211">
    <property type="entry name" value="Guanylate_cyc"/>
    <property type="match status" value="2"/>
</dbReference>
<dbReference type="PANTHER" id="PTHR45627:SF26">
    <property type="entry name" value="ADENYLATE CYCLASE TYPE 1"/>
    <property type="match status" value="1"/>
</dbReference>